<dbReference type="AlphaFoldDB" id="A0A0E9Q3K1"/>
<protein>
    <submittedName>
        <fullName evidence="1">Uncharacterized protein</fullName>
    </submittedName>
</protein>
<name>A0A0E9Q3K1_ANGAN</name>
<reference evidence="1" key="1">
    <citation type="submission" date="2014-11" db="EMBL/GenBank/DDBJ databases">
        <authorList>
            <person name="Amaro Gonzalez C."/>
        </authorList>
    </citation>
    <scope>NUCLEOTIDE SEQUENCE</scope>
</reference>
<organism evidence="1">
    <name type="scientific">Anguilla anguilla</name>
    <name type="common">European freshwater eel</name>
    <name type="synonym">Muraena anguilla</name>
    <dbReference type="NCBI Taxonomy" id="7936"/>
    <lineage>
        <taxon>Eukaryota</taxon>
        <taxon>Metazoa</taxon>
        <taxon>Chordata</taxon>
        <taxon>Craniata</taxon>
        <taxon>Vertebrata</taxon>
        <taxon>Euteleostomi</taxon>
        <taxon>Actinopterygii</taxon>
        <taxon>Neopterygii</taxon>
        <taxon>Teleostei</taxon>
        <taxon>Anguilliformes</taxon>
        <taxon>Anguillidae</taxon>
        <taxon>Anguilla</taxon>
    </lineage>
</organism>
<sequence>MGLWNYSGVGSTAEFQRQCTKTSQVLGTVNFCEIRSCTKL</sequence>
<reference evidence="1" key="2">
    <citation type="journal article" date="2015" name="Fish Shellfish Immunol.">
        <title>Early steps in the European eel (Anguilla anguilla)-Vibrio vulnificus interaction in the gills: Role of the RtxA13 toxin.</title>
        <authorList>
            <person name="Callol A."/>
            <person name="Pajuelo D."/>
            <person name="Ebbesson L."/>
            <person name="Teles M."/>
            <person name="MacKenzie S."/>
            <person name="Amaro C."/>
        </authorList>
    </citation>
    <scope>NUCLEOTIDE SEQUENCE</scope>
</reference>
<dbReference type="EMBL" id="GBXM01097116">
    <property type="protein sequence ID" value="JAH11461.1"/>
    <property type="molecule type" value="Transcribed_RNA"/>
</dbReference>
<proteinExistence type="predicted"/>
<evidence type="ECO:0000313" key="1">
    <source>
        <dbReference type="EMBL" id="JAH11461.1"/>
    </source>
</evidence>
<accession>A0A0E9Q3K1</accession>